<accession>A0ABY1PSK2</accession>
<proteinExistence type="predicted"/>
<keyword evidence="4" id="KW-1185">Reference proteome</keyword>
<dbReference type="SMART" id="SM00471">
    <property type="entry name" value="HDc"/>
    <property type="match status" value="1"/>
</dbReference>
<dbReference type="SUPFAM" id="SSF109604">
    <property type="entry name" value="HD-domain/PDEase-like"/>
    <property type="match status" value="1"/>
</dbReference>
<dbReference type="Pfam" id="PF11871">
    <property type="entry name" value="DUF3391"/>
    <property type="match status" value="1"/>
</dbReference>
<dbReference type="PROSITE" id="PS51832">
    <property type="entry name" value="HD_GYP"/>
    <property type="match status" value="1"/>
</dbReference>
<reference evidence="3 4" key="1">
    <citation type="submission" date="2017-05" db="EMBL/GenBank/DDBJ databases">
        <authorList>
            <person name="Varghese N."/>
            <person name="Submissions S."/>
        </authorList>
    </citation>
    <scope>NUCLEOTIDE SEQUENCE [LARGE SCALE GENOMIC DNA]</scope>
    <source>
        <strain evidence="3 4">DSM 26001</strain>
    </source>
</reference>
<feature type="compositionally biased region" description="Pro residues" evidence="1">
    <location>
        <begin position="79"/>
        <end position="94"/>
    </location>
</feature>
<gene>
    <name evidence="3" type="ORF">SAMN06295970_10122</name>
</gene>
<dbReference type="NCBIfam" id="TIGR00277">
    <property type="entry name" value="HDIG"/>
    <property type="match status" value="1"/>
</dbReference>
<dbReference type="Pfam" id="PF13487">
    <property type="entry name" value="HD_5"/>
    <property type="match status" value="1"/>
</dbReference>
<protein>
    <submittedName>
        <fullName evidence="3">HDIG domain-containing protein</fullName>
    </submittedName>
</protein>
<dbReference type="PANTHER" id="PTHR43155">
    <property type="entry name" value="CYCLIC DI-GMP PHOSPHODIESTERASE PA4108-RELATED"/>
    <property type="match status" value="1"/>
</dbReference>
<dbReference type="RefSeq" id="WP_283440191.1">
    <property type="nucleotide sequence ID" value="NZ_FXUL01000001.1"/>
</dbReference>
<evidence type="ECO:0000259" key="2">
    <source>
        <dbReference type="PROSITE" id="PS51832"/>
    </source>
</evidence>
<dbReference type="InterPro" id="IPR003607">
    <property type="entry name" value="HD/PDEase_dom"/>
</dbReference>
<name>A0ABY1PSK2_9BURK</name>
<evidence type="ECO:0000256" key="1">
    <source>
        <dbReference type="SAM" id="MobiDB-lite"/>
    </source>
</evidence>
<evidence type="ECO:0000313" key="4">
    <source>
        <dbReference type="Proteomes" id="UP001158049"/>
    </source>
</evidence>
<dbReference type="InterPro" id="IPR037522">
    <property type="entry name" value="HD_GYP_dom"/>
</dbReference>
<dbReference type="InterPro" id="IPR021812">
    <property type="entry name" value="DUF3391"/>
</dbReference>
<feature type="compositionally biased region" description="Low complexity" evidence="1">
    <location>
        <begin position="65"/>
        <end position="78"/>
    </location>
</feature>
<dbReference type="CDD" id="cd00077">
    <property type="entry name" value="HDc"/>
    <property type="match status" value="1"/>
</dbReference>
<comment type="caution">
    <text evidence="3">The sequence shown here is derived from an EMBL/GenBank/DDBJ whole genome shotgun (WGS) entry which is preliminary data.</text>
</comment>
<dbReference type="Proteomes" id="UP001158049">
    <property type="component" value="Unassembled WGS sequence"/>
</dbReference>
<dbReference type="Gene3D" id="1.10.3210.10">
    <property type="entry name" value="Hypothetical protein af1432"/>
    <property type="match status" value="1"/>
</dbReference>
<evidence type="ECO:0000313" key="3">
    <source>
        <dbReference type="EMBL" id="SMP40835.1"/>
    </source>
</evidence>
<dbReference type="PANTHER" id="PTHR43155:SF2">
    <property type="entry name" value="CYCLIC DI-GMP PHOSPHODIESTERASE PA4108"/>
    <property type="match status" value="1"/>
</dbReference>
<dbReference type="InterPro" id="IPR006675">
    <property type="entry name" value="HDIG_dom"/>
</dbReference>
<sequence>MQKQISTTQLRVGMYLEKLPGSWLSNPFWKTSRLLESAEEIELVRKSGVRHAVIDTAKGLDVAPEASAAPPVTAAVQPPAAPTPRPPAPRPPPVKVSAEQEMKVAAQVIARSKAAVTAMFTDVRMGKAVDLSATDMVIDDISESIARNATALVSLARLKNQDDYTYMHSIAVCALMIALARQINLDPEAVREAGAAGLLHDIGKMAVPQAILNKPGKLSDDEFTAVRQHPQAGYDMLVQAGQIGEIAMDVCLHHHEKMDGSGYPHGLKGEQISLYARMGAICDVYDAITSDRAYKQGWPAAESIKKMASWCDTHFDAQLYRAFVKSVGIYPMGTLVRLTSGRLGVVIEQSETSLLTPRVRVFFSTKSNTHLTPVVIDLGLPGEREQIAKSEDPAQWNFIDLKRYWAA</sequence>
<feature type="region of interest" description="Disordered" evidence="1">
    <location>
        <begin position="65"/>
        <end position="95"/>
    </location>
</feature>
<dbReference type="EMBL" id="FXUL01000001">
    <property type="protein sequence ID" value="SMP40835.1"/>
    <property type="molecule type" value="Genomic_DNA"/>
</dbReference>
<organism evidence="3 4">
    <name type="scientific">Noviherbaspirillum suwonense</name>
    <dbReference type="NCBI Taxonomy" id="1224511"/>
    <lineage>
        <taxon>Bacteria</taxon>
        <taxon>Pseudomonadati</taxon>
        <taxon>Pseudomonadota</taxon>
        <taxon>Betaproteobacteria</taxon>
        <taxon>Burkholderiales</taxon>
        <taxon>Oxalobacteraceae</taxon>
        <taxon>Noviherbaspirillum</taxon>
    </lineage>
</organism>
<feature type="domain" description="HD-GYP" evidence="2">
    <location>
        <begin position="141"/>
        <end position="339"/>
    </location>
</feature>